<keyword evidence="2" id="KW-1185">Reference proteome</keyword>
<name>A0A4S4M2K6_9APHY</name>
<gene>
    <name evidence="1" type="ORF">EUX98_g8791</name>
</gene>
<comment type="caution">
    <text evidence="1">The sequence shown here is derived from an EMBL/GenBank/DDBJ whole genome shotgun (WGS) entry which is preliminary data.</text>
</comment>
<evidence type="ECO:0000313" key="2">
    <source>
        <dbReference type="Proteomes" id="UP000308730"/>
    </source>
</evidence>
<evidence type="ECO:0000313" key="1">
    <source>
        <dbReference type="EMBL" id="THH19356.1"/>
    </source>
</evidence>
<accession>A0A4S4M2K6</accession>
<protein>
    <submittedName>
        <fullName evidence="1">Uncharacterized protein</fullName>
    </submittedName>
</protein>
<organism evidence="1 2">
    <name type="scientific">Antrodiella citrinella</name>
    <dbReference type="NCBI Taxonomy" id="2447956"/>
    <lineage>
        <taxon>Eukaryota</taxon>
        <taxon>Fungi</taxon>
        <taxon>Dikarya</taxon>
        <taxon>Basidiomycota</taxon>
        <taxon>Agaricomycotina</taxon>
        <taxon>Agaricomycetes</taxon>
        <taxon>Polyporales</taxon>
        <taxon>Steccherinaceae</taxon>
        <taxon>Antrodiella</taxon>
    </lineage>
</organism>
<sequence length="251" mass="28136">MDTAFEVTMKKYEQLEFSPTQLYNVVLRKAMSRQEVRAAGLEPDVEDDTLPPISLQDRVVRVLALACKAARGETYAMTLLPATYPDSTAHQILYVAGDQADDTSKVCKFLETLLQAMKLMANTRRGTTEYQDARTAVARIVLERAIDHLKSLPAPQKLDIFLEKCINSESDTESWVYSEFAGPFTEAITDLQKHLHSASTVEFSSLTSSLDRLRTTLPPMQYWEHAAAEFDIEKADRLTAIGAGQDVRDKL</sequence>
<reference evidence="1 2" key="1">
    <citation type="submission" date="2019-02" db="EMBL/GenBank/DDBJ databases">
        <title>Genome sequencing of the rare red list fungi Antrodiella citrinella (Flaviporus citrinellus).</title>
        <authorList>
            <person name="Buettner E."/>
            <person name="Kellner H."/>
        </authorList>
    </citation>
    <scope>NUCLEOTIDE SEQUENCE [LARGE SCALE GENOMIC DNA]</scope>
    <source>
        <strain evidence="1 2">DSM 108506</strain>
    </source>
</reference>
<dbReference type="EMBL" id="SGPM01000543">
    <property type="protein sequence ID" value="THH19356.1"/>
    <property type="molecule type" value="Genomic_DNA"/>
</dbReference>
<dbReference type="Proteomes" id="UP000308730">
    <property type="component" value="Unassembled WGS sequence"/>
</dbReference>
<proteinExistence type="predicted"/>
<dbReference type="AlphaFoldDB" id="A0A4S4M2K6"/>